<dbReference type="OrthoDB" id="186585at2"/>
<keyword evidence="2" id="KW-1185">Reference proteome</keyword>
<dbReference type="RefSeq" id="WP_090074450.1">
    <property type="nucleotide sequence ID" value="NZ_FOFT01000027.1"/>
</dbReference>
<proteinExistence type="predicted"/>
<organism evidence="1 2">
    <name type="scientific">Lentzea flaviverrucosa</name>
    <dbReference type="NCBI Taxonomy" id="200379"/>
    <lineage>
        <taxon>Bacteria</taxon>
        <taxon>Bacillati</taxon>
        <taxon>Actinomycetota</taxon>
        <taxon>Actinomycetes</taxon>
        <taxon>Pseudonocardiales</taxon>
        <taxon>Pseudonocardiaceae</taxon>
        <taxon>Lentzea</taxon>
    </lineage>
</organism>
<gene>
    <name evidence="1" type="ORF">SAMN05216195_1275</name>
</gene>
<evidence type="ECO:0000313" key="2">
    <source>
        <dbReference type="Proteomes" id="UP000199028"/>
    </source>
</evidence>
<accession>A0A1H9XYL2</accession>
<name>A0A1H9XYL2_9PSEU</name>
<protein>
    <submittedName>
        <fullName evidence="1">Uncharacterized protein</fullName>
    </submittedName>
</protein>
<dbReference type="AlphaFoldDB" id="A0A1H9XYL2"/>
<reference evidence="2" key="1">
    <citation type="submission" date="2016-10" db="EMBL/GenBank/DDBJ databases">
        <authorList>
            <person name="Varghese N."/>
            <person name="Submissions S."/>
        </authorList>
    </citation>
    <scope>NUCLEOTIDE SEQUENCE [LARGE SCALE GENOMIC DNA]</scope>
    <source>
        <strain evidence="2">CGMCC 4.578</strain>
    </source>
</reference>
<dbReference type="Proteomes" id="UP000199028">
    <property type="component" value="Unassembled WGS sequence"/>
</dbReference>
<dbReference type="EMBL" id="FOFT01000027">
    <property type="protein sequence ID" value="SES51189.1"/>
    <property type="molecule type" value="Genomic_DNA"/>
</dbReference>
<evidence type="ECO:0000313" key="1">
    <source>
        <dbReference type="EMBL" id="SES51189.1"/>
    </source>
</evidence>
<sequence>MSLVDEKELFLTTDDIAALRAAESVQFCRDYDGASCVKLILSGTWDTSAPRIYTARQQRLFPHTSTMSGDRYRKLTARSSIQSVLGGATEHARCDHTLRRAQDNDEWQTIARIIKPGDVIGLRWRSGNDYQLITDVGLHRDELRMVLHRDNNNPRVFLIDAVVCANDTASMIRL</sequence>